<sequence length="276" mass="31332">LSREFDPFGERKLVHHYRVVRLGKKLCSKETSKCGVDLRQYSKQVEAELQRIEQASIKDYIKESQNIALLHNQITACDSILERMEGMLSGFQSDLSSISSEIQTLQQQSVSMNVRLKNRQAVRSHLSQLVDELVVPGAMISTILDSPVTEQEFLEQLHELNTKINFAKELSFRETLACSDIQDIVDRLKLKVRDGREEICITLNPQTSFLCCFCPFKEQDVHFYTRGTETSLKTLVSVTLLVCHMTENPEHRSRVDPGGVCAENLCPQVYLPAAAL</sequence>
<accession>A0A3Q4HTR8</accession>
<protein>
    <recommendedName>
        <fullName evidence="1">Vacuolar protein sorting-associated protein 52 homolog</fullName>
    </recommendedName>
</protein>
<dbReference type="GO" id="GO:0042147">
    <property type="term" value="P:retrograde transport, endosome to Golgi"/>
    <property type="evidence" value="ECO:0007669"/>
    <property type="project" value="TreeGrafter"/>
</dbReference>
<evidence type="ECO:0000259" key="2">
    <source>
        <dbReference type="Pfam" id="PF04129"/>
    </source>
</evidence>
<dbReference type="PANTHER" id="PTHR14190">
    <property type="entry name" value="SUPPRESSOR OF ACTIN MUTATIONS 2/VACUOLAR PROTEIN SORTING 52"/>
    <property type="match status" value="1"/>
</dbReference>
<dbReference type="InterPro" id="IPR007258">
    <property type="entry name" value="Vps52"/>
</dbReference>
<evidence type="ECO:0000256" key="1">
    <source>
        <dbReference type="ARBA" id="ARBA00017083"/>
    </source>
</evidence>
<dbReference type="GO" id="GO:0006896">
    <property type="term" value="P:Golgi to vacuole transport"/>
    <property type="evidence" value="ECO:0007669"/>
    <property type="project" value="TreeGrafter"/>
</dbReference>
<dbReference type="Bgee" id="ENSNBRG00000020815">
    <property type="expression patterns" value="Expressed in blood and 7 other cell types or tissues"/>
</dbReference>
<evidence type="ECO:0000313" key="3">
    <source>
        <dbReference type="Ensembl" id="ENSNBRP00000027275.1"/>
    </source>
</evidence>
<dbReference type="Pfam" id="PF04129">
    <property type="entry name" value="Vps52_CC"/>
    <property type="match status" value="1"/>
</dbReference>
<dbReference type="GO" id="GO:0019905">
    <property type="term" value="F:syntaxin binding"/>
    <property type="evidence" value="ECO:0007669"/>
    <property type="project" value="TreeGrafter"/>
</dbReference>
<evidence type="ECO:0000313" key="4">
    <source>
        <dbReference type="Proteomes" id="UP000261580"/>
    </source>
</evidence>
<dbReference type="GO" id="GO:0000938">
    <property type="term" value="C:GARP complex"/>
    <property type="evidence" value="ECO:0007669"/>
    <property type="project" value="TreeGrafter"/>
</dbReference>
<dbReference type="Ensembl" id="ENSNBRT00000027991.1">
    <property type="protein sequence ID" value="ENSNBRP00000027275.1"/>
    <property type="gene ID" value="ENSNBRG00000020815.1"/>
</dbReference>
<dbReference type="PANTHER" id="PTHR14190:SF7">
    <property type="entry name" value="VACUOLAR PROTEIN SORTING-ASSOCIATED PROTEIN 52 HOMOLOG"/>
    <property type="match status" value="1"/>
</dbReference>
<reference evidence="3" key="2">
    <citation type="submission" date="2025-09" db="UniProtKB">
        <authorList>
            <consortium name="Ensembl"/>
        </authorList>
    </citation>
    <scope>IDENTIFICATION</scope>
</reference>
<dbReference type="STRING" id="32507.ENSNBRP00000027275"/>
<proteinExistence type="predicted"/>
<dbReference type="InterPro" id="IPR048319">
    <property type="entry name" value="Vps52_CC"/>
</dbReference>
<dbReference type="GO" id="GO:0032456">
    <property type="term" value="P:endocytic recycling"/>
    <property type="evidence" value="ECO:0007669"/>
    <property type="project" value="TreeGrafter"/>
</dbReference>
<dbReference type="Proteomes" id="UP000261580">
    <property type="component" value="Unassembled WGS sequence"/>
</dbReference>
<reference evidence="3" key="1">
    <citation type="submission" date="2025-08" db="UniProtKB">
        <authorList>
            <consortium name="Ensembl"/>
        </authorList>
    </citation>
    <scope>IDENTIFICATION</scope>
</reference>
<feature type="domain" description="Vps52 coiled-coil" evidence="2">
    <location>
        <begin position="59"/>
        <end position="192"/>
    </location>
</feature>
<keyword evidence="4" id="KW-1185">Reference proteome</keyword>
<organism evidence="3 4">
    <name type="scientific">Neolamprologus brichardi</name>
    <name type="common">Fairy cichlid</name>
    <name type="synonym">Lamprologus brichardi</name>
    <dbReference type="NCBI Taxonomy" id="32507"/>
    <lineage>
        <taxon>Eukaryota</taxon>
        <taxon>Metazoa</taxon>
        <taxon>Chordata</taxon>
        <taxon>Craniata</taxon>
        <taxon>Vertebrata</taxon>
        <taxon>Euteleostomi</taxon>
        <taxon>Actinopterygii</taxon>
        <taxon>Neopterygii</taxon>
        <taxon>Teleostei</taxon>
        <taxon>Neoteleostei</taxon>
        <taxon>Acanthomorphata</taxon>
        <taxon>Ovalentaria</taxon>
        <taxon>Cichlomorphae</taxon>
        <taxon>Cichliformes</taxon>
        <taxon>Cichlidae</taxon>
        <taxon>African cichlids</taxon>
        <taxon>Pseudocrenilabrinae</taxon>
        <taxon>Lamprologini</taxon>
        <taxon>Neolamprologus</taxon>
    </lineage>
</organism>
<dbReference type="GeneTree" id="ENSGT00390000008815"/>
<dbReference type="GO" id="GO:0007041">
    <property type="term" value="P:lysosomal transport"/>
    <property type="evidence" value="ECO:0007669"/>
    <property type="project" value="TreeGrafter"/>
</dbReference>
<dbReference type="GO" id="GO:0005829">
    <property type="term" value="C:cytosol"/>
    <property type="evidence" value="ECO:0007669"/>
    <property type="project" value="GOC"/>
</dbReference>
<name>A0A3Q4HTR8_NEOBR</name>
<dbReference type="AlphaFoldDB" id="A0A3Q4HTR8"/>